<protein>
    <recommendedName>
        <fullName evidence="3">Cupin domain-containing protein</fullName>
    </recommendedName>
</protein>
<evidence type="ECO:0000313" key="1">
    <source>
        <dbReference type="EMBL" id="MBB6561967.1"/>
    </source>
</evidence>
<dbReference type="CDD" id="cd02231">
    <property type="entry name" value="cupin_BLL6423-like"/>
    <property type="match status" value="1"/>
</dbReference>
<name>A0A7X0PI49_9BURK</name>
<dbReference type="InterPro" id="IPR047142">
    <property type="entry name" value="OryJ/VirC-like"/>
</dbReference>
<dbReference type="InterPro" id="IPR011051">
    <property type="entry name" value="RmlC_Cupin_sf"/>
</dbReference>
<reference evidence="1 2" key="1">
    <citation type="submission" date="2020-08" db="EMBL/GenBank/DDBJ databases">
        <title>Functional genomics of gut bacteria from endangered species of beetles.</title>
        <authorList>
            <person name="Carlos-Shanley C."/>
        </authorList>
    </citation>
    <scope>NUCLEOTIDE SEQUENCE [LARGE SCALE GENOMIC DNA]</scope>
    <source>
        <strain evidence="1 2">S00198</strain>
    </source>
</reference>
<dbReference type="Proteomes" id="UP000575083">
    <property type="component" value="Unassembled WGS sequence"/>
</dbReference>
<dbReference type="InterPro" id="IPR014710">
    <property type="entry name" value="RmlC-like_jellyroll"/>
</dbReference>
<dbReference type="PANTHER" id="PTHR36156:SF2">
    <property type="entry name" value="CUPIN TYPE-2 DOMAIN-CONTAINING PROTEIN"/>
    <property type="match status" value="1"/>
</dbReference>
<evidence type="ECO:0008006" key="3">
    <source>
        <dbReference type="Google" id="ProtNLM"/>
    </source>
</evidence>
<sequence>MQIRRVVAGVGGDGRSQVFADGAAPRAVAFESAQGFAAALLWATSAREALGRGAVADRTGQTGFVPGVGETLLMFVTFPPDSVMMRADFDGAAFGAEFAQKVPGLAERFEPDCPGMHTTDSIDYDVVLDGEITLELDDGAQVLLRRHDVAVQHGNRHAWRNHTDRPATMLFVLMGARRA</sequence>
<dbReference type="Gene3D" id="2.60.120.10">
    <property type="entry name" value="Jelly Rolls"/>
    <property type="match status" value="1"/>
</dbReference>
<proteinExistence type="predicted"/>
<dbReference type="PANTHER" id="PTHR36156">
    <property type="entry name" value="SLR2101 PROTEIN"/>
    <property type="match status" value="1"/>
</dbReference>
<accession>A0A7X0PI49</accession>
<gene>
    <name evidence="1" type="ORF">HNP48_004669</name>
</gene>
<dbReference type="EMBL" id="JACHLK010000010">
    <property type="protein sequence ID" value="MBB6561967.1"/>
    <property type="molecule type" value="Genomic_DNA"/>
</dbReference>
<dbReference type="SUPFAM" id="SSF51182">
    <property type="entry name" value="RmlC-like cupins"/>
    <property type="match status" value="1"/>
</dbReference>
<evidence type="ECO:0000313" key="2">
    <source>
        <dbReference type="Proteomes" id="UP000575083"/>
    </source>
</evidence>
<organism evidence="1 2">
    <name type="scientific">Acidovorax soli</name>
    <dbReference type="NCBI Taxonomy" id="592050"/>
    <lineage>
        <taxon>Bacteria</taxon>
        <taxon>Pseudomonadati</taxon>
        <taxon>Pseudomonadota</taxon>
        <taxon>Betaproteobacteria</taxon>
        <taxon>Burkholderiales</taxon>
        <taxon>Comamonadaceae</taxon>
        <taxon>Acidovorax</taxon>
    </lineage>
</organism>
<dbReference type="AlphaFoldDB" id="A0A7X0PI49"/>
<comment type="caution">
    <text evidence="1">The sequence shown here is derived from an EMBL/GenBank/DDBJ whole genome shotgun (WGS) entry which is preliminary data.</text>
</comment>
<keyword evidence="2" id="KW-1185">Reference proteome</keyword>
<dbReference type="RefSeq" id="WP_184861529.1">
    <property type="nucleotide sequence ID" value="NZ_JACHLK010000010.1"/>
</dbReference>